<dbReference type="Pfam" id="PF00903">
    <property type="entry name" value="Glyoxalase"/>
    <property type="match status" value="1"/>
</dbReference>
<keyword evidence="3" id="KW-1185">Reference proteome</keyword>
<evidence type="ECO:0000259" key="1">
    <source>
        <dbReference type="PROSITE" id="PS51819"/>
    </source>
</evidence>
<dbReference type="Proteomes" id="UP000070299">
    <property type="component" value="Unassembled WGS sequence"/>
</dbReference>
<dbReference type="PROSITE" id="PS51819">
    <property type="entry name" value="VOC"/>
    <property type="match status" value="1"/>
</dbReference>
<dbReference type="EMBL" id="LSNE01000002">
    <property type="protein sequence ID" value="KXI30695.1"/>
    <property type="molecule type" value="Genomic_DNA"/>
</dbReference>
<dbReference type="InterPro" id="IPR052164">
    <property type="entry name" value="Anthracycline_SecMetBiosynth"/>
</dbReference>
<dbReference type="SUPFAM" id="SSF54593">
    <property type="entry name" value="Glyoxalase/Bleomycin resistance protein/Dihydroxybiphenyl dioxygenase"/>
    <property type="match status" value="1"/>
</dbReference>
<comment type="caution">
    <text evidence="2">The sequence shown here is derived from an EMBL/GenBank/DDBJ whole genome shotgun (WGS) entry which is preliminary data.</text>
</comment>
<dbReference type="PANTHER" id="PTHR33993">
    <property type="entry name" value="GLYOXALASE-RELATED"/>
    <property type="match status" value="1"/>
</dbReference>
<evidence type="ECO:0000313" key="2">
    <source>
        <dbReference type="EMBL" id="KXI30695.1"/>
    </source>
</evidence>
<dbReference type="Gene3D" id="3.10.180.10">
    <property type="entry name" value="2,3-Dihydroxybiphenyl 1,2-Dioxygenase, domain 1"/>
    <property type="match status" value="1"/>
</dbReference>
<gene>
    <name evidence="2" type="ORF">AX660_04495</name>
</gene>
<dbReference type="OrthoDB" id="9792323at2"/>
<dbReference type="InterPro" id="IPR004360">
    <property type="entry name" value="Glyas_Fos-R_dOase_dom"/>
</dbReference>
<dbReference type="CDD" id="cd07247">
    <property type="entry name" value="SgaA_N_like"/>
    <property type="match status" value="1"/>
</dbReference>
<dbReference type="InterPro" id="IPR029068">
    <property type="entry name" value="Glyas_Bleomycin-R_OHBP_Dase"/>
</dbReference>
<reference evidence="3" key="1">
    <citation type="submission" date="2016-02" db="EMBL/GenBank/DDBJ databases">
        <authorList>
            <person name="Schultz-Johansen M."/>
            <person name="Glaring M.A."/>
            <person name="Bech P.K."/>
            <person name="Stougaard P."/>
        </authorList>
    </citation>
    <scope>NUCLEOTIDE SEQUENCE [LARGE SCALE GENOMIC DNA]</scope>
    <source>
        <strain evidence="3">S66</strain>
    </source>
</reference>
<evidence type="ECO:0000313" key="3">
    <source>
        <dbReference type="Proteomes" id="UP000070299"/>
    </source>
</evidence>
<proteinExistence type="predicted"/>
<dbReference type="RefSeq" id="WP_068371502.1">
    <property type="nucleotide sequence ID" value="NZ_LSNE01000002.1"/>
</dbReference>
<dbReference type="STRING" id="1799789.AX660_04495"/>
<feature type="domain" description="VOC" evidence="1">
    <location>
        <begin position="6"/>
        <end position="116"/>
    </location>
</feature>
<dbReference type="PANTHER" id="PTHR33993:SF1">
    <property type="entry name" value="GLYOXALASE FAMILY PROTEIN"/>
    <property type="match status" value="1"/>
</dbReference>
<sequence length="117" mass="12818">MTQHHKINYIEIPVKALASSKAFFKQVFGWSFVDYGDDYAAITGAGIDGGLYSSDKQVSTKKGSVLVVLYSDDLVQTQKAIVAAGGSILVPTFEFPGGKRFHFCDVNDNEYAVWSDK</sequence>
<accession>A0A136A621</accession>
<organism evidence="2 3">
    <name type="scientific">Paraglaciecola hydrolytica</name>
    <dbReference type="NCBI Taxonomy" id="1799789"/>
    <lineage>
        <taxon>Bacteria</taxon>
        <taxon>Pseudomonadati</taxon>
        <taxon>Pseudomonadota</taxon>
        <taxon>Gammaproteobacteria</taxon>
        <taxon>Alteromonadales</taxon>
        <taxon>Alteromonadaceae</taxon>
        <taxon>Paraglaciecola</taxon>
    </lineage>
</organism>
<protein>
    <submittedName>
        <fullName evidence="2">Glyoxalase</fullName>
    </submittedName>
</protein>
<dbReference type="AlphaFoldDB" id="A0A136A621"/>
<dbReference type="InterPro" id="IPR037523">
    <property type="entry name" value="VOC_core"/>
</dbReference>
<name>A0A136A621_9ALTE</name>